<reference evidence="1" key="1">
    <citation type="journal article" date="2015" name="MBio">
        <title>Eco-Evolutionary Dynamics of Episomes among Ecologically Cohesive Bacterial Populations.</title>
        <authorList>
            <person name="Xue H."/>
            <person name="Cordero O.X."/>
            <person name="Camas F.M."/>
            <person name="Trimble W."/>
            <person name="Meyer F."/>
            <person name="Guglielmini J."/>
            <person name="Rocha E.P."/>
            <person name="Polz M.F."/>
        </authorList>
    </citation>
    <scope>NUCLEOTIDE SEQUENCE</scope>
    <source>
        <strain evidence="1">1F_145</strain>
    </source>
</reference>
<dbReference type="AlphaFoldDB" id="A0A0H3ZKN7"/>
<accession>A0A0H3ZKN7</accession>
<name>A0A0H3ZKN7_VIBSP</name>
<sequence>MQSESQPIHKIFAQKILNKKDFLASNPTHVGTVADIRFYECPVRGDESPLIAIKGEHCVLTSDFDMPCADEMF</sequence>
<protein>
    <submittedName>
        <fullName evidence="1">Uncharacterized protein</fullName>
    </submittedName>
</protein>
<organism evidence="1">
    <name type="scientific">Vibrio splendidus</name>
    <dbReference type="NCBI Taxonomy" id="29497"/>
    <lineage>
        <taxon>Bacteria</taxon>
        <taxon>Pseudomonadati</taxon>
        <taxon>Pseudomonadota</taxon>
        <taxon>Gammaproteobacteria</taxon>
        <taxon>Vibrionales</taxon>
        <taxon>Vibrionaceae</taxon>
        <taxon>Vibrio</taxon>
    </lineage>
</organism>
<dbReference type="EMBL" id="KP795502">
    <property type="protein sequence ID" value="AKN36618.1"/>
    <property type="molecule type" value="Genomic_DNA"/>
</dbReference>
<evidence type="ECO:0000313" key="1">
    <source>
        <dbReference type="EMBL" id="AKN36618.1"/>
    </source>
</evidence>
<proteinExistence type="predicted"/>